<keyword evidence="2" id="KW-0677">Repeat</keyword>
<dbReference type="Gramene" id="TVU36942">
    <property type="protein sequence ID" value="TVU36942"/>
    <property type="gene ID" value="EJB05_18899"/>
</dbReference>
<evidence type="ECO:0000256" key="7">
    <source>
        <dbReference type="SAM" id="MobiDB-lite"/>
    </source>
</evidence>
<dbReference type="InterPro" id="IPR009057">
    <property type="entry name" value="Homeodomain-like_sf"/>
</dbReference>
<dbReference type="FunFam" id="1.10.10.60:FF:000328">
    <property type="entry name" value="MYB transcription factor"/>
    <property type="match status" value="1"/>
</dbReference>
<organism evidence="10 11">
    <name type="scientific">Eragrostis curvula</name>
    <name type="common">weeping love grass</name>
    <dbReference type="NCBI Taxonomy" id="38414"/>
    <lineage>
        <taxon>Eukaryota</taxon>
        <taxon>Viridiplantae</taxon>
        <taxon>Streptophyta</taxon>
        <taxon>Embryophyta</taxon>
        <taxon>Tracheophyta</taxon>
        <taxon>Spermatophyta</taxon>
        <taxon>Magnoliopsida</taxon>
        <taxon>Liliopsida</taxon>
        <taxon>Poales</taxon>
        <taxon>Poaceae</taxon>
        <taxon>PACMAD clade</taxon>
        <taxon>Chloridoideae</taxon>
        <taxon>Eragrostideae</taxon>
        <taxon>Eragrostidinae</taxon>
        <taxon>Eragrostis</taxon>
    </lineage>
</organism>
<evidence type="ECO:0000256" key="5">
    <source>
        <dbReference type="ARBA" id="ARBA00023163"/>
    </source>
</evidence>
<evidence type="ECO:0000256" key="4">
    <source>
        <dbReference type="ARBA" id="ARBA00023125"/>
    </source>
</evidence>
<keyword evidence="6" id="KW-0539">Nucleus</keyword>
<protein>
    <submittedName>
        <fullName evidence="10">Uncharacterized protein</fullName>
    </submittedName>
</protein>
<dbReference type="GO" id="GO:0003700">
    <property type="term" value="F:DNA-binding transcription factor activity"/>
    <property type="evidence" value="ECO:0007669"/>
    <property type="project" value="UniProtKB-ARBA"/>
</dbReference>
<dbReference type="EMBL" id="RWGY01000009">
    <property type="protein sequence ID" value="TVU36942.1"/>
    <property type="molecule type" value="Genomic_DNA"/>
</dbReference>
<evidence type="ECO:0000256" key="2">
    <source>
        <dbReference type="ARBA" id="ARBA00022737"/>
    </source>
</evidence>
<dbReference type="Pfam" id="PF00249">
    <property type="entry name" value="Myb_DNA-binding"/>
    <property type="match status" value="2"/>
</dbReference>
<dbReference type="InterPro" id="IPR015495">
    <property type="entry name" value="Myb_TF_plants"/>
</dbReference>
<feature type="non-terminal residue" evidence="10">
    <location>
        <position position="1"/>
    </location>
</feature>
<feature type="domain" description="Myb-like" evidence="8">
    <location>
        <begin position="46"/>
        <end position="98"/>
    </location>
</feature>
<dbReference type="SMART" id="SM00717">
    <property type="entry name" value="SANT"/>
    <property type="match status" value="2"/>
</dbReference>
<dbReference type="GO" id="GO:0000976">
    <property type="term" value="F:transcription cis-regulatory region binding"/>
    <property type="evidence" value="ECO:0007669"/>
    <property type="project" value="UniProtKB-ARBA"/>
</dbReference>
<evidence type="ECO:0000313" key="11">
    <source>
        <dbReference type="Proteomes" id="UP000324897"/>
    </source>
</evidence>
<dbReference type="GO" id="GO:0009733">
    <property type="term" value="P:response to auxin"/>
    <property type="evidence" value="ECO:0007669"/>
    <property type="project" value="TreeGrafter"/>
</dbReference>
<evidence type="ECO:0000313" key="10">
    <source>
        <dbReference type="EMBL" id="TVU36942.1"/>
    </source>
</evidence>
<accession>A0A5J9VKK9</accession>
<dbReference type="Proteomes" id="UP000324897">
    <property type="component" value="Unassembled WGS sequence"/>
</dbReference>
<keyword evidence="5" id="KW-0804">Transcription</keyword>
<evidence type="ECO:0000256" key="1">
    <source>
        <dbReference type="ARBA" id="ARBA00004123"/>
    </source>
</evidence>
<comment type="caution">
    <text evidence="10">The sequence shown here is derived from an EMBL/GenBank/DDBJ whole genome shotgun (WGS) entry which is preliminary data.</text>
</comment>
<comment type="subcellular location">
    <subcellularLocation>
        <location evidence="1">Nucleus</location>
    </subcellularLocation>
</comment>
<dbReference type="InterPro" id="IPR017930">
    <property type="entry name" value="Myb_dom"/>
</dbReference>
<keyword evidence="11" id="KW-1185">Reference proteome</keyword>
<feature type="region of interest" description="Disordered" evidence="7">
    <location>
        <begin position="1"/>
        <end position="37"/>
    </location>
</feature>
<keyword evidence="4" id="KW-0238">DNA-binding</keyword>
<proteinExistence type="predicted"/>
<dbReference type="PROSITE" id="PS51294">
    <property type="entry name" value="HTH_MYB"/>
    <property type="match status" value="2"/>
</dbReference>
<dbReference type="FunFam" id="1.10.10.60:FF:000001">
    <property type="entry name" value="MYB-related transcription factor"/>
    <property type="match status" value="1"/>
</dbReference>
<feature type="domain" description="HTH myb-type" evidence="9">
    <location>
        <begin position="103"/>
        <end position="153"/>
    </location>
</feature>
<sequence length="338" mass="37665">MRHRTLQHCQKKADSSSCRPSPEAATARREENSGPWTMGRPPCCDKVGIKKGPWTPEEDIILVSYIQEHGPGNWRSVPINTGLMRCSKSCRLRWTNYLRPGIRRGNFTPHEEGIIVHLQSLLGNRWAAIASYLPQRTDNDIKNYWNTHLKKKLKKHQAIGAIFAPPPSSDLSTTVPRRPPPQHDHQSLSKDNYASSACNNPAEVTQLIARRSPFAAPGSLDADSSSSLSYASSMDNISKLLNGFMKSSSPQKDIKRSATEVNPLLSFENMSCNALPDFADVLPPQPVLMEQRSHQESKQQQAQPPLSSIEKWLLDEAAEQVVDLMDLSDGCCSVPMLF</sequence>
<feature type="domain" description="Myb-like" evidence="8">
    <location>
        <begin position="99"/>
        <end position="149"/>
    </location>
</feature>
<dbReference type="AlphaFoldDB" id="A0A5J9VKK9"/>
<keyword evidence="3" id="KW-0805">Transcription regulation</keyword>
<name>A0A5J9VKK9_9POAL</name>
<evidence type="ECO:0000259" key="9">
    <source>
        <dbReference type="PROSITE" id="PS51294"/>
    </source>
</evidence>
<evidence type="ECO:0000259" key="8">
    <source>
        <dbReference type="PROSITE" id="PS50090"/>
    </source>
</evidence>
<dbReference type="PANTHER" id="PTHR10641">
    <property type="entry name" value="MYB FAMILY TRANSCRIPTION FACTOR"/>
    <property type="match status" value="1"/>
</dbReference>
<dbReference type="Gene3D" id="1.10.10.60">
    <property type="entry name" value="Homeodomain-like"/>
    <property type="match status" value="2"/>
</dbReference>
<feature type="region of interest" description="Disordered" evidence="7">
    <location>
        <begin position="164"/>
        <end position="196"/>
    </location>
</feature>
<evidence type="ECO:0000256" key="6">
    <source>
        <dbReference type="ARBA" id="ARBA00023242"/>
    </source>
</evidence>
<dbReference type="GO" id="GO:1901141">
    <property type="term" value="P:regulation of lignin biosynthetic process"/>
    <property type="evidence" value="ECO:0007669"/>
    <property type="project" value="UniProtKB-ARBA"/>
</dbReference>
<gene>
    <name evidence="10" type="ORF">EJB05_18899</name>
</gene>
<dbReference type="InterPro" id="IPR001005">
    <property type="entry name" value="SANT/Myb"/>
</dbReference>
<dbReference type="CDD" id="cd00167">
    <property type="entry name" value="SANT"/>
    <property type="match status" value="2"/>
</dbReference>
<dbReference type="OrthoDB" id="2143914at2759"/>
<feature type="domain" description="HTH myb-type" evidence="9">
    <location>
        <begin position="46"/>
        <end position="102"/>
    </location>
</feature>
<dbReference type="SUPFAM" id="SSF46689">
    <property type="entry name" value="Homeodomain-like"/>
    <property type="match status" value="1"/>
</dbReference>
<reference evidence="10 11" key="1">
    <citation type="journal article" date="2019" name="Sci. Rep.">
        <title>A high-quality genome of Eragrostis curvula grass provides insights into Poaceae evolution and supports new strategies to enhance forage quality.</title>
        <authorList>
            <person name="Carballo J."/>
            <person name="Santos B.A.C.M."/>
            <person name="Zappacosta D."/>
            <person name="Garbus I."/>
            <person name="Selva J.P."/>
            <person name="Gallo C.A."/>
            <person name="Diaz A."/>
            <person name="Albertini E."/>
            <person name="Caccamo M."/>
            <person name="Echenique V."/>
        </authorList>
    </citation>
    <scope>NUCLEOTIDE SEQUENCE [LARGE SCALE GENOMIC DNA]</scope>
    <source>
        <strain evidence="11">cv. Victoria</strain>
        <tissue evidence="10">Leaf</tissue>
    </source>
</reference>
<dbReference type="PANTHER" id="PTHR10641:SF1350">
    <property type="entry name" value="MYB-LIKE DNA-BINDING DOMAIN CONTAINING PROTEIN, EXPRESSED"/>
    <property type="match status" value="1"/>
</dbReference>
<dbReference type="PROSITE" id="PS50090">
    <property type="entry name" value="MYB_LIKE"/>
    <property type="match status" value="2"/>
</dbReference>
<feature type="compositionally biased region" description="Basic residues" evidence="7">
    <location>
        <begin position="1"/>
        <end position="10"/>
    </location>
</feature>
<evidence type="ECO:0000256" key="3">
    <source>
        <dbReference type="ARBA" id="ARBA00023015"/>
    </source>
</evidence>
<dbReference type="GO" id="GO:0005634">
    <property type="term" value="C:nucleus"/>
    <property type="evidence" value="ECO:0007669"/>
    <property type="project" value="UniProtKB-SubCell"/>
</dbReference>